<dbReference type="OrthoDB" id="9807134at2"/>
<evidence type="ECO:0000256" key="4">
    <source>
        <dbReference type="RuleBase" id="RU003744"/>
    </source>
</evidence>
<name>A0A0A0D9A2_9PROT</name>
<dbReference type="EMBL" id="JANX01000036">
    <property type="protein sequence ID" value="KGM35291.1"/>
    <property type="molecule type" value="Genomic_DNA"/>
</dbReference>
<dbReference type="AlphaFoldDB" id="A0A0A0D9A2"/>
<dbReference type="Pfam" id="PF00497">
    <property type="entry name" value="SBP_bac_3"/>
    <property type="match status" value="1"/>
</dbReference>
<organism evidence="7 8">
    <name type="scientific">Inquilinus limosus MP06</name>
    <dbReference type="NCBI Taxonomy" id="1398085"/>
    <lineage>
        <taxon>Bacteria</taxon>
        <taxon>Pseudomonadati</taxon>
        <taxon>Pseudomonadota</taxon>
        <taxon>Alphaproteobacteria</taxon>
        <taxon>Rhodospirillales</taxon>
        <taxon>Rhodospirillaceae</taxon>
        <taxon>Inquilinus</taxon>
    </lineage>
</organism>
<dbReference type="GO" id="GO:0030313">
    <property type="term" value="C:cell envelope"/>
    <property type="evidence" value="ECO:0007669"/>
    <property type="project" value="UniProtKB-SubCell"/>
</dbReference>
<dbReference type="InterPro" id="IPR001638">
    <property type="entry name" value="Solute-binding_3/MltF_N"/>
</dbReference>
<accession>A0A0A0D9A2</accession>
<dbReference type="Proteomes" id="UP000029995">
    <property type="component" value="Unassembled WGS sequence"/>
</dbReference>
<keyword evidence="3 5" id="KW-0732">Signal</keyword>
<dbReference type="SMART" id="SM00062">
    <property type="entry name" value="PBPb"/>
    <property type="match status" value="1"/>
</dbReference>
<dbReference type="RefSeq" id="WP_034832654.1">
    <property type="nucleotide sequence ID" value="NZ_JANX01000036.1"/>
</dbReference>
<feature type="chain" id="PRO_5001960575" evidence="5">
    <location>
        <begin position="24"/>
        <end position="277"/>
    </location>
</feature>
<feature type="domain" description="Solute-binding protein family 3/N-terminal" evidence="6">
    <location>
        <begin position="35"/>
        <end position="271"/>
    </location>
</feature>
<evidence type="ECO:0000256" key="2">
    <source>
        <dbReference type="ARBA" id="ARBA00010333"/>
    </source>
</evidence>
<dbReference type="PANTHER" id="PTHR35936:SF35">
    <property type="entry name" value="L-CYSTINE-BINDING PROTEIN TCYJ"/>
    <property type="match status" value="1"/>
</dbReference>
<feature type="signal peptide" evidence="5">
    <location>
        <begin position="1"/>
        <end position="23"/>
    </location>
</feature>
<evidence type="ECO:0000256" key="3">
    <source>
        <dbReference type="ARBA" id="ARBA00022729"/>
    </source>
</evidence>
<dbReference type="PROSITE" id="PS01039">
    <property type="entry name" value="SBP_BACTERIAL_3"/>
    <property type="match status" value="1"/>
</dbReference>
<evidence type="ECO:0000256" key="1">
    <source>
        <dbReference type="ARBA" id="ARBA00004196"/>
    </source>
</evidence>
<dbReference type="PANTHER" id="PTHR35936">
    <property type="entry name" value="MEMBRANE-BOUND LYTIC MUREIN TRANSGLYCOSYLASE F"/>
    <property type="match status" value="1"/>
</dbReference>
<reference evidence="7 8" key="1">
    <citation type="submission" date="2014-01" db="EMBL/GenBank/DDBJ databases">
        <title>Genome sequence determination for a cystic fibrosis isolate, Inquilinus limosus.</title>
        <authorList>
            <person name="Pino M."/>
            <person name="Di Conza J."/>
            <person name="Gutkind G."/>
        </authorList>
    </citation>
    <scope>NUCLEOTIDE SEQUENCE [LARGE SCALE GENOMIC DNA]</scope>
    <source>
        <strain evidence="7 8">MP06</strain>
    </source>
</reference>
<protein>
    <submittedName>
        <fullName evidence="7">Amino acid ABC transporter substrate-binding protein</fullName>
    </submittedName>
</protein>
<comment type="similarity">
    <text evidence="2 4">Belongs to the bacterial solute-binding protein 3 family.</text>
</comment>
<evidence type="ECO:0000256" key="5">
    <source>
        <dbReference type="SAM" id="SignalP"/>
    </source>
</evidence>
<evidence type="ECO:0000313" key="7">
    <source>
        <dbReference type="EMBL" id="KGM35291.1"/>
    </source>
</evidence>
<dbReference type="SUPFAM" id="SSF53850">
    <property type="entry name" value="Periplasmic binding protein-like II"/>
    <property type="match status" value="1"/>
</dbReference>
<sequence>MRLRSIVLAVAAMGVLSSSPAFAGAVLDRIMQNKKMVMSTDPEYPPQSSLNASNQFEGFDIDVGTEIAKRLGVSIEFVTPGWETIVSGKWAGRWDVSVGSMTPTKARAEVLDFPAIYYYTPAALAVNSANTTIKTPADASGKKIGVGAATTYENYLRGDLVIDAAGAPKFEFVVKDAKIQSYETDVPALDDLKLGDGTRLDAAMTALPTIQGAIKNGYPIKVVGEPLYYEPLAVAIEKGDPELHAKIAEIVKAMQDDGTLTKLSEKWYGVDLTKPAA</sequence>
<dbReference type="InterPro" id="IPR018313">
    <property type="entry name" value="SBP_3_CS"/>
</dbReference>
<evidence type="ECO:0000313" key="8">
    <source>
        <dbReference type="Proteomes" id="UP000029995"/>
    </source>
</evidence>
<dbReference type="Gene3D" id="3.40.190.10">
    <property type="entry name" value="Periplasmic binding protein-like II"/>
    <property type="match status" value="2"/>
</dbReference>
<proteinExistence type="inferred from homology"/>
<comment type="subcellular location">
    <subcellularLocation>
        <location evidence="1">Cell envelope</location>
    </subcellularLocation>
</comment>
<evidence type="ECO:0000259" key="6">
    <source>
        <dbReference type="SMART" id="SM00062"/>
    </source>
</evidence>
<gene>
    <name evidence="7" type="ORF">P409_05330</name>
</gene>
<comment type="caution">
    <text evidence="7">The sequence shown here is derived from an EMBL/GenBank/DDBJ whole genome shotgun (WGS) entry which is preliminary data.</text>
</comment>